<keyword evidence="3" id="KW-1185">Reference proteome</keyword>
<accession>A0A9P8XYR4</accession>
<comment type="caution">
    <text evidence="2">The sequence shown here is derived from an EMBL/GenBank/DDBJ whole genome shotgun (WGS) entry which is preliminary data.</text>
</comment>
<dbReference type="Pfam" id="PF07485">
    <property type="entry name" value="DUF1529"/>
    <property type="match status" value="1"/>
</dbReference>
<dbReference type="OrthoDB" id="3365616at2759"/>
<dbReference type="PANTHER" id="PTHR11188:SF17">
    <property type="entry name" value="FI21816P1"/>
    <property type="match status" value="1"/>
</dbReference>
<reference evidence="2" key="1">
    <citation type="journal article" date="2021" name="Nat. Commun.">
        <title>Genetic determinants of endophytism in the Arabidopsis root mycobiome.</title>
        <authorList>
            <person name="Mesny F."/>
            <person name="Miyauchi S."/>
            <person name="Thiergart T."/>
            <person name="Pickel B."/>
            <person name="Atanasova L."/>
            <person name="Karlsson M."/>
            <person name="Huettel B."/>
            <person name="Barry K.W."/>
            <person name="Haridas S."/>
            <person name="Chen C."/>
            <person name="Bauer D."/>
            <person name="Andreopoulos W."/>
            <person name="Pangilinan J."/>
            <person name="LaButti K."/>
            <person name="Riley R."/>
            <person name="Lipzen A."/>
            <person name="Clum A."/>
            <person name="Drula E."/>
            <person name="Henrissat B."/>
            <person name="Kohler A."/>
            <person name="Grigoriev I.V."/>
            <person name="Martin F.M."/>
            <person name="Hacquard S."/>
        </authorList>
    </citation>
    <scope>NUCLEOTIDE SEQUENCE</scope>
    <source>
        <strain evidence="2">MPI-CAGE-CH-0230</strain>
    </source>
</reference>
<dbReference type="GeneID" id="70186758"/>
<dbReference type="GO" id="GO:0030674">
    <property type="term" value="F:protein-macromolecule adaptor activity"/>
    <property type="evidence" value="ECO:0007669"/>
    <property type="project" value="TreeGrafter"/>
</dbReference>
<dbReference type="InterPro" id="IPR050357">
    <property type="entry name" value="Arrestin_domain-protein"/>
</dbReference>
<proteinExistence type="inferred from homology"/>
<organism evidence="2 3">
    <name type="scientific">Microdochium trichocladiopsis</name>
    <dbReference type="NCBI Taxonomy" id="1682393"/>
    <lineage>
        <taxon>Eukaryota</taxon>
        <taxon>Fungi</taxon>
        <taxon>Dikarya</taxon>
        <taxon>Ascomycota</taxon>
        <taxon>Pezizomycotina</taxon>
        <taxon>Sordariomycetes</taxon>
        <taxon>Xylariomycetidae</taxon>
        <taxon>Xylariales</taxon>
        <taxon>Microdochiaceae</taxon>
        <taxon>Microdochium</taxon>
    </lineage>
</organism>
<dbReference type="PANTHER" id="PTHR11188">
    <property type="entry name" value="ARRESTIN DOMAIN CONTAINING PROTEIN"/>
    <property type="match status" value="1"/>
</dbReference>
<dbReference type="AlphaFoldDB" id="A0A9P8XYR4"/>
<gene>
    <name evidence="2" type="ORF">B0I36DRAFT_353430</name>
</gene>
<sequence length="414" mass="44978">MPNPAEIFEQSKVLFPSSDIPITPGGYTLPKGSHSFPFAISFPLLSACDRSQSLVRHLETALPPSFDSHAPGHRGSVKIDYVLKAKVKRPGIFHWDISTQQELLFIPLDPPLSSIPSGLGHGTTTSRELYLHDIVPTRQLTACAQHSACQDPILLLEARLPSPAVLYAGDKIPISLLLHKFPAKPDNTFPIQLRSVAISLQSTTTVTVGINHTSWTSSRNLLQLTDLRRAVANSQEKDVLSELNSSMLHNVTIPKITPSFTTCTVRHEHSLEVTGGFSLETHAKSSLVKLVINVEIHSGVERDLDRVLPGPRGECEEGALDLIPVRPGCLRHLGPTGDNNAAIAGDFALLAGEVPPVLRILGENGIQVNALHNHMLIDSLGLFYVHFWAVDNSAKLGRVLRDALDQTNCTKASA</sequence>
<dbReference type="EMBL" id="JAGTJQ010000009">
    <property type="protein sequence ID" value="KAH7025293.1"/>
    <property type="molecule type" value="Genomic_DNA"/>
</dbReference>
<protein>
    <submittedName>
        <fullName evidence="2">Uncharacterized protein</fullName>
    </submittedName>
</protein>
<dbReference type="InterPro" id="IPR014752">
    <property type="entry name" value="Arrestin-like_C"/>
</dbReference>
<evidence type="ECO:0000313" key="3">
    <source>
        <dbReference type="Proteomes" id="UP000756346"/>
    </source>
</evidence>
<dbReference type="GO" id="GO:0070086">
    <property type="term" value="P:ubiquitin-dependent endocytosis"/>
    <property type="evidence" value="ECO:0007669"/>
    <property type="project" value="TreeGrafter"/>
</dbReference>
<dbReference type="GO" id="GO:0005886">
    <property type="term" value="C:plasma membrane"/>
    <property type="evidence" value="ECO:0007669"/>
    <property type="project" value="TreeGrafter"/>
</dbReference>
<dbReference type="GO" id="GO:0005829">
    <property type="term" value="C:cytosol"/>
    <property type="evidence" value="ECO:0007669"/>
    <property type="project" value="TreeGrafter"/>
</dbReference>
<dbReference type="CDD" id="cd22952">
    <property type="entry name" value="ART10-like"/>
    <property type="match status" value="1"/>
</dbReference>
<dbReference type="InterPro" id="IPR011094">
    <property type="entry name" value="Uncharacterised_LppY/LpqO"/>
</dbReference>
<name>A0A9P8XYR4_9PEZI</name>
<dbReference type="Gene3D" id="2.60.40.640">
    <property type="match status" value="1"/>
</dbReference>
<dbReference type="RefSeq" id="XP_046008841.1">
    <property type="nucleotide sequence ID" value="XM_046157212.1"/>
</dbReference>
<dbReference type="GO" id="GO:0031625">
    <property type="term" value="F:ubiquitin protein ligase binding"/>
    <property type="evidence" value="ECO:0007669"/>
    <property type="project" value="TreeGrafter"/>
</dbReference>
<evidence type="ECO:0000256" key="1">
    <source>
        <dbReference type="ARBA" id="ARBA00005298"/>
    </source>
</evidence>
<dbReference type="Proteomes" id="UP000756346">
    <property type="component" value="Unassembled WGS sequence"/>
</dbReference>
<evidence type="ECO:0000313" key="2">
    <source>
        <dbReference type="EMBL" id="KAH7025293.1"/>
    </source>
</evidence>
<comment type="similarity">
    <text evidence="1">Belongs to the arrestin family.</text>
</comment>